<name>A0ABY2SBK2_9PSEU</name>
<feature type="transmembrane region" description="Helical" evidence="1">
    <location>
        <begin position="107"/>
        <end position="128"/>
    </location>
</feature>
<comment type="caution">
    <text evidence="2">The sequence shown here is derived from an EMBL/GenBank/DDBJ whole genome shotgun (WGS) entry which is preliminary data.</text>
</comment>
<evidence type="ECO:0000313" key="3">
    <source>
        <dbReference type="Proteomes" id="UP000309992"/>
    </source>
</evidence>
<dbReference type="InterPro" id="IPR046264">
    <property type="entry name" value="DUF6297"/>
</dbReference>
<reference evidence="2 3" key="1">
    <citation type="journal article" date="2015" name="Antonie Van Leeuwenhoek">
        <title>Prauserella endophytica sp. nov., an endophytic actinobacterium isolated from Tamarix taklamakanensis.</title>
        <authorList>
            <person name="Liu J.M."/>
            <person name="Habden X."/>
            <person name="Guo L."/>
            <person name="Tuo L."/>
            <person name="Jiang Z.K."/>
            <person name="Liu S.W."/>
            <person name="Liu X.F."/>
            <person name="Chen L."/>
            <person name="Li R.F."/>
            <person name="Zhang Y.Q."/>
            <person name="Sun C.H."/>
        </authorList>
    </citation>
    <scope>NUCLEOTIDE SEQUENCE [LARGE SCALE GENOMIC DNA]</scope>
    <source>
        <strain evidence="2 3">CGMCC 4.7182</strain>
    </source>
</reference>
<keyword evidence="1" id="KW-0812">Transmembrane</keyword>
<sequence>MTATATRVRVPGRARLGGVFSGDTPTFVALFALGWLVTTFFQLDWWRAVLFAGSAVPAPALLGLFAALVALGLGSLLGRSFLWAEPAVLTWLDFTGHDRVRLVSGRVWTVWSARLLVLGYVGALLAAAAGVPSWTWWTGIGLLGVGSLVVLPLAAGVGPPLRLPVAVSAGRQRLVDGWAARVVRLVSVTFLDPTMMLPSAGPVPGRPVRSLVALALVGVLGRLRFAVPALLLGVVVALAHVALPGLPDALLVGIGAFAALLPFGGGIGQLWRSPGLRRWLDASDVALRAWHAVVFAVLALAWGLVVLAGTLLLGSPLAGAAWLAIPLAAAAVLRTATRPPVDYDAPGITDTPFGQAPVRLVAQVVRGPDLGAVGVWVLAAAPLGLVTVLVTGALIAWCVLR</sequence>
<protein>
    <recommendedName>
        <fullName evidence="4">ABC transporter permease</fullName>
    </recommendedName>
</protein>
<feature type="transmembrane region" description="Helical" evidence="1">
    <location>
        <begin position="49"/>
        <end position="73"/>
    </location>
</feature>
<gene>
    <name evidence="2" type="ORF">FCN18_01295</name>
</gene>
<evidence type="ECO:0008006" key="4">
    <source>
        <dbReference type="Google" id="ProtNLM"/>
    </source>
</evidence>
<organism evidence="2 3">
    <name type="scientific">Prauserella endophytica</name>
    <dbReference type="NCBI Taxonomy" id="1592324"/>
    <lineage>
        <taxon>Bacteria</taxon>
        <taxon>Bacillati</taxon>
        <taxon>Actinomycetota</taxon>
        <taxon>Actinomycetes</taxon>
        <taxon>Pseudonocardiales</taxon>
        <taxon>Pseudonocardiaceae</taxon>
        <taxon>Prauserella</taxon>
        <taxon>Prauserella coralliicola group</taxon>
    </lineage>
</organism>
<dbReference type="Pfam" id="PF19814">
    <property type="entry name" value="DUF6297"/>
    <property type="match status" value="1"/>
</dbReference>
<feature type="transmembrane region" description="Helical" evidence="1">
    <location>
        <begin position="134"/>
        <end position="154"/>
    </location>
</feature>
<feature type="transmembrane region" description="Helical" evidence="1">
    <location>
        <begin position="375"/>
        <end position="400"/>
    </location>
</feature>
<keyword evidence="1" id="KW-0472">Membrane</keyword>
<feature type="transmembrane region" description="Helical" evidence="1">
    <location>
        <begin position="16"/>
        <end position="37"/>
    </location>
</feature>
<accession>A0ABY2SBK2</accession>
<dbReference type="Proteomes" id="UP000309992">
    <property type="component" value="Unassembled WGS sequence"/>
</dbReference>
<feature type="transmembrane region" description="Helical" evidence="1">
    <location>
        <begin position="249"/>
        <end position="271"/>
    </location>
</feature>
<proteinExistence type="predicted"/>
<dbReference type="EMBL" id="SWMS01000001">
    <property type="protein sequence ID" value="TKG73252.1"/>
    <property type="molecule type" value="Genomic_DNA"/>
</dbReference>
<keyword evidence="1" id="KW-1133">Transmembrane helix</keyword>
<feature type="transmembrane region" description="Helical" evidence="1">
    <location>
        <begin position="225"/>
        <end position="243"/>
    </location>
</feature>
<evidence type="ECO:0000313" key="2">
    <source>
        <dbReference type="EMBL" id="TKG73252.1"/>
    </source>
</evidence>
<keyword evidence="3" id="KW-1185">Reference proteome</keyword>
<feature type="transmembrane region" description="Helical" evidence="1">
    <location>
        <begin position="292"/>
        <end position="313"/>
    </location>
</feature>
<dbReference type="RefSeq" id="WP_137092846.1">
    <property type="nucleotide sequence ID" value="NZ_SWMS01000001.1"/>
</dbReference>
<evidence type="ECO:0000256" key="1">
    <source>
        <dbReference type="SAM" id="Phobius"/>
    </source>
</evidence>